<dbReference type="CDD" id="cd07067">
    <property type="entry name" value="HP_PGM_like"/>
    <property type="match status" value="1"/>
</dbReference>
<feature type="chain" id="PRO_5020809039" evidence="1">
    <location>
        <begin position="26"/>
        <end position="213"/>
    </location>
</feature>
<name>A0A4R3JX77_9PROT</name>
<accession>A0A4R3JX77</accession>
<dbReference type="InterPro" id="IPR029033">
    <property type="entry name" value="His_PPase_superfam"/>
</dbReference>
<dbReference type="AlphaFoldDB" id="A0A4R3JX77"/>
<reference evidence="2 3" key="1">
    <citation type="submission" date="2019-03" db="EMBL/GenBank/DDBJ databases">
        <title>Genomic Encyclopedia of Type Strains, Phase IV (KMG-IV): sequencing the most valuable type-strain genomes for metagenomic binning, comparative biology and taxonomic classification.</title>
        <authorList>
            <person name="Goeker M."/>
        </authorList>
    </citation>
    <scope>NUCLEOTIDE SEQUENCE [LARGE SCALE GENOMIC DNA]</scope>
    <source>
        <strain evidence="2 3">DSM 103923</strain>
    </source>
</reference>
<sequence length="213" mass="23209">MTSHPALRRLVFAVLALGLATASAAAEPMAKPPTLTAAQLKALLPKLQKGGYVFYFRHTATDMFMLDDNPVMGNCDTQRPLSDEGRNQARSIGNAFRRNKIPVGLVKASPFCRAIDTARLAFERGEADEGLYFATRLTAPERASKTAHLKRLLDKAPAEGSNTVIVAHNANIMEAIGIWPDEEGDAFLFKPENGQAGAPLARIPVDLWQNLNR</sequence>
<gene>
    <name evidence="2" type="ORF">EDC61_10873</name>
</gene>
<comment type="caution">
    <text evidence="2">The sequence shown here is derived from an EMBL/GenBank/DDBJ whole genome shotgun (WGS) entry which is preliminary data.</text>
</comment>
<dbReference type="EMBL" id="SLZY01000008">
    <property type="protein sequence ID" value="TCS71730.1"/>
    <property type="molecule type" value="Genomic_DNA"/>
</dbReference>
<dbReference type="Gene3D" id="3.40.50.1240">
    <property type="entry name" value="Phosphoglycerate mutase-like"/>
    <property type="match status" value="1"/>
</dbReference>
<dbReference type="InterPro" id="IPR013078">
    <property type="entry name" value="His_Pase_superF_clade-1"/>
</dbReference>
<keyword evidence="3" id="KW-1185">Reference proteome</keyword>
<dbReference type="SUPFAM" id="SSF53254">
    <property type="entry name" value="Phosphoglycerate mutase-like"/>
    <property type="match status" value="1"/>
</dbReference>
<organism evidence="2 3">
    <name type="scientific">Sulfuritortus calidifontis</name>
    <dbReference type="NCBI Taxonomy" id="1914471"/>
    <lineage>
        <taxon>Bacteria</taxon>
        <taxon>Pseudomonadati</taxon>
        <taxon>Pseudomonadota</taxon>
        <taxon>Betaproteobacteria</taxon>
        <taxon>Nitrosomonadales</taxon>
        <taxon>Thiobacillaceae</taxon>
        <taxon>Sulfuritortus</taxon>
    </lineage>
</organism>
<keyword evidence="1" id="KW-0732">Signal</keyword>
<dbReference type="OrthoDB" id="8685508at2"/>
<feature type="signal peptide" evidence="1">
    <location>
        <begin position="1"/>
        <end position="25"/>
    </location>
</feature>
<evidence type="ECO:0000256" key="1">
    <source>
        <dbReference type="SAM" id="SignalP"/>
    </source>
</evidence>
<proteinExistence type="predicted"/>
<evidence type="ECO:0000313" key="2">
    <source>
        <dbReference type="EMBL" id="TCS71730.1"/>
    </source>
</evidence>
<dbReference type="Pfam" id="PF00300">
    <property type="entry name" value="His_Phos_1"/>
    <property type="match status" value="1"/>
</dbReference>
<dbReference type="RefSeq" id="WP_126460237.1">
    <property type="nucleotide sequence ID" value="NZ_AP018721.1"/>
</dbReference>
<evidence type="ECO:0000313" key="3">
    <source>
        <dbReference type="Proteomes" id="UP000295135"/>
    </source>
</evidence>
<dbReference type="Proteomes" id="UP000295135">
    <property type="component" value="Unassembled WGS sequence"/>
</dbReference>
<protein>
    <submittedName>
        <fullName evidence="2">Histidine phosphatase superfamily protein (Branch 1)</fullName>
    </submittedName>
</protein>